<dbReference type="Proteomes" id="UP001264340">
    <property type="component" value="Unassembled WGS sequence"/>
</dbReference>
<gene>
    <name evidence="1" type="ORF">J2804_002319</name>
</gene>
<dbReference type="RefSeq" id="WP_310120267.1">
    <property type="nucleotide sequence ID" value="NZ_JAVDQV010000006.1"/>
</dbReference>
<sequence length="195" mass="21828">MPKRKAMIVGGLLVAALAIYGYHSMTTPAWQTISTTFMKNDKPYGGGDSRFRGNEVMSLKLAGPELRFRAVDLDKGYNEAKAVPEEAWMNNSSERLNRNTVSNANRDSAHEQQKPLAGKASTPLKLARADYCDWYRPSFTEECTDTTETGSYFGWIDRDTPWRGKRERPPGESEQTEIVVAIGNRVEHVPQCPPA</sequence>
<proteinExistence type="predicted"/>
<organism evidence="1 2">
    <name type="scientific">Paraburkholderia terricola</name>
    <dbReference type="NCBI Taxonomy" id="169427"/>
    <lineage>
        <taxon>Bacteria</taxon>
        <taxon>Pseudomonadati</taxon>
        <taxon>Pseudomonadota</taxon>
        <taxon>Betaproteobacteria</taxon>
        <taxon>Burkholderiales</taxon>
        <taxon>Burkholderiaceae</taxon>
        <taxon>Paraburkholderia</taxon>
    </lineage>
</organism>
<dbReference type="EMBL" id="JAVDRP010000004">
    <property type="protein sequence ID" value="MDR6408915.1"/>
    <property type="molecule type" value="Genomic_DNA"/>
</dbReference>
<evidence type="ECO:0000313" key="1">
    <source>
        <dbReference type="EMBL" id="MDR6408915.1"/>
    </source>
</evidence>
<keyword evidence="2" id="KW-1185">Reference proteome</keyword>
<accession>A0ABU1LQX0</accession>
<protein>
    <submittedName>
        <fullName evidence="1">Uncharacterized protein</fullName>
    </submittedName>
</protein>
<comment type="caution">
    <text evidence="1">The sequence shown here is derived from an EMBL/GenBank/DDBJ whole genome shotgun (WGS) entry which is preliminary data.</text>
</comment>
<name>A0ABU1LQX0_9BURK</name>
<evidence type="ECO:0000313" key="2">
    <source>
        <dbReference type="Proteomes" id="UP001264340"/>
    </source>
</evidence>
<reference evidence="1 2" key="1">
    <citation type="submission" date="2023-07" db="EMBL/GenBank/DDBJ databases">
        <title>Sorghum-associated microbial communities from plants grown in Nebraska, USA.</title>
        <authorList>
            <person name="Schachtman D."/>
        </authorList>
    </citation>
    <scope>NUCLEOTIDE SEQUENCE [LARGE SCALE GENOMIC DNA]</scope>
    <source>
        <strain evidence="1 2">DS1316</strain>
    </source>
</reference>